<reference evidence="2" key="1">
    <citation type="submission" date="2020-06" db="EMBL/GenBank/DDBJ databases">
        <authorList>
            <person name="Li T."/>
            <person name="Hu X."/>
            <person name="Zhang T."/>
            <person name="Song X."/>
            <person name="Zhang H."/>
            <person name="Dai N."/>
            <person name="Sheng W."/>
            <person name="Hou X."/>
            <person name="Wei L."/>
        </authorList>
    </citation>
    <scope>NUCLEOTIDE SEQUENCE</scope>
    <source>
        <strain evidence="2">3651</strain>
        <tissue evidence="2">Leaf</tissue>
    </source>
</reference>
<gene>
    <name evidence="2" type="ORF">Salat_2501800</name>
</gene>
<reference evidence="2" key="2">
    <citation type="journal article" date="2024" name="Plant">
        <title>Genomic evolution and insights into agronomic trait innovations of Sesamum species.</title>
        <authorList>
            <person name="Miao H."/>
            <person name="Wang L."/>
            <person name="Qu L."/>
            <person name="Liu H."/>
            <person name="Sun Y."/>
            <person name="Le M."/>
            <person name="Wang Q."/>
            <person name="Wei S."/>
            <person name="Zheng Y."/>
            <person name="Lin W."/>
            <person name="Duan Y."/>
            <person name="Cao H."/>
            <person name="Xiong S."/>
            <person name="Wang X."/>
            <person name="Wei L."/>
            <person name="Li C."/>
            <person name="Ma Q."/>
            <person name="Ju M."/>
            <person name="Zhao R."/>
            <person name="Li G."/>
            <person name="Mu C."/>
            <person name="Tian Q."/>
            <person name="Mei H."/>
            <person name="Zhang T."/>
            <person name="Gao T."/>
            <person name="Zhang H."/>
        </authorList>
    </citation>
    <scope>NUCLEOTIDE SEQUENCE</scope>
    <source>
        <strain evidence="2">3651</strain>
    </source>
</reference>
<comment type="caution">
    <text evidence="2">The sequence shown here is derived from an EMBL/GenBank/DDBJ whole genome shotgun (WGS) entry which is preliminary data.</text>
</comment>
<name>A0AAE2CC49_9LAMI</name>
<keyword evidence="3" id="KW-1185">Reference proteome</keyword>
<feature type="region of interest" description="Disordered" evidence="1">
    <location>
        <begin position="86"/>
        <end position="114"/>
    </location>
</feature>
<sequence>MLTRICGRNCASCSKGPTPKSGPADPPNQALHAETVPEAAGLSPPVLLISDSSESSSSMWRRLEEYYASDSSAVLCCPCMSERIKLEHPSPPSQKLGGASSSTASNATPIKKVE</sequence>
<dbReference type="Proteomes" id="UP001293254">
    <property type="component" value="Unassembled WGS sequence"/>
</dbReference>
<feature type="compositionally biased region" description="Low complexity" evidence="1">
    <location>
        <begin position="99"/>
        <end position="108"/>
    </location>
</feature>
<dbReference type="AlphaFoldDB" id="A0AAE2CC49"/>
<dbReference type="EMBL" id="JACGWO010000010">
    <property type="protein sequence ID" value="KAK4416763.1"/>
    <property type="molecule type" value="Genomic_DNA"/>
</dbReference>
<evidence type="ECO:0000313" key="2">
    <source>
        <dbReference type="EMBL" id="KAK4416763.1"/>
    </source>
</evidence>
<evidence type="ECO:0000313" key="3">
    <source>
        <dbReference type="Proteomes" id="UP001293254"/>
    </source>
</evidence>
<feature type="region of interest" description="Disordered" evidence="1">
    <location>
        <begin position="12"/>
        <end position="54"/>
    </location>
</feature>
<organism evidence="2 3">
    <name type="scientific">Sesamum alatum</name>
    <dbReference type="NCBI Taxonomy" id="300844"/>
    <lineage>
        <taxon>Eukaryota</taxon>
        <taxon>Viridiplantae</taxon>
        <taxon>Streptophyta</taxon>
        <taxon>Embryophyta</taxon>
        <taxon>Tracheophyta</taxon>
        <taxon>Spermatophyta</taxon>
        <taxon>Magnoliopsida</taxon>
        <taxon>eudicotyledons</taxon>
        <taxon>Gunneridae</taxon>
        <taxon>Pentapetalae</taxon>
        <taxon>asterids</taxon>
        <taxon>lamiids</taxon>
        <taxon>Lamiales</taxon>
        <taxon>Pedaliaceae</taxon>
        <taxon>Sesamum</taxon>
    </lineage>
</organism>
<protein>
    <submittedName>
        <fullName evidence="2">Uncharacterized protein</fullName>
    </submittedName>
</protein>
<evidence type="ECO:0000256" key="1">
    <source>
        <dbReference type="SAM" id="MobiDB-lite"/>
    </source>
</evidence>
<accession>A0AAE2CC49</accession>
<proteinExistence type="predicted"/>